<sequence length="243" mass="27653">MLWESNKQFDELTLILTDFVKRRALEAILARLQAVVRTRVTGFTYSPIDDSIKTWLLSFGMQLCGTAYVWKNNAATLMHMYKAVGPTGVEVMFGISNPEDKNRELKATPLKTGLDPEFSTSTFPVYGIILIVVGIVTLLAILITILYCKVVKPRMAKKNDPTTKDLEANVQGKPQTTASSKQEERKATEPVQKPVPPLWPVVVNEHVKTEEKSWIDSAKHNVLRERKEKMERRNALEREQKER</sequence>
<evidence type="ECO:0000313" key="2">
    <source>
        <dbReference type="WBParaSite" id="JU765_v2.g8176.t1"/>
    </source>
</evidence>
<proteinExistence type="predicted"/>
<protein>
    <submittedName>
        <fullName evidence="2">Uncharacterized protein</fullName>
    </submittedName>
</protein>
<accession>A0AC34RLR9</accession>
<dbReference type="WBParaSite" id="JU765_v2.g8176.t1">
    <property type="protein sequence ID" value="JU765_v2.g8176.t1"/>
    <property type="gene ID" value="JU765_v2.g8176"/>
</dbReference>
<organism evidence="1 2">
    <name type="scientific">Panagrolaimus sp. JU765</name>
    <dbReference type="NCBI Taxonomy" id="591449"/>
    <lineage>
        <taxon>Eukaryota</taxon>
        <taxon>Metazoa</taxon>
        <taxon>Ecdysozoa</taxon>
        <taxon>Nematoda</taxon>
        <taxon>Chromadorea</taxon>
        <taxon>Rhabditida</taxon>
        <taxon>Tylenchina</taxon>
        <taxon>Panagrolaimomorpha</taxon>
        <taxon>Panagrolaimoidea</taxon>
        <taxon>Panagrolaimidae</taxon>
        <taxon>Panagrolaimus</taxon>
    </lineage>
</organism>
<dbReference type="Proteomes" id="UP000887576">
    <property type="component" value="Unplaced"/>
</dbReference>
<evidence type="ECO:0000313" key="1">
    <source>
        <dbReference type="Proteomes" id="UP000887576"/>
    </source>
</evidence>
<name>A0AC34RLR9_9BILA</name>
<reference evidence="2" key="1">
    <citation type="submission" date="2022-11" db="UniProtKB">
        <authorList>
            <consortium name="WormBaseParasite"/>
        </authorList>
    </citation>
    <scope>IDENTIFICATION</scope>
</reference>